<dbReference type="SUPFAM" id="SSF53335">
    <property type="entry name" value="S-adenosyl-L-methionine-dependent methyltransferases"/>
    <property type="match status" value="1"/>
</dbReference>
<feature type="region of interest" description="Disordered" evidence="1">
    <location>
        <begin position="1"/>
        <end position="23"/>
    </location>
</feature>
<dbReference type="AlphaFoldDB" id="A0A7W4K9Y6"/>
<protein>
    <submittedName>
        <fullName evidence="3">FkbM family methyltransferase</fullName>
    </submittedName>
</protein>
<evidence type="ECO:0000259" key="2">
    <source>
        <dbReference type="Pfam" id="PF05050"/>
    </source>
</evidence>
<dbReference type="EMBL" id="JABEQM010000018">
    <property type="protein sequence ID" value="MBB2203071.1"/>
    <property type="molecule type" value="Genomic_DNA"/>
</dbReference>
<keyword evidence="3" id="KW-0808">Transferase</keyword>
<organism evidence="3 4">
    <name type="scientific">Gluconacetobacter tumulisoli</name>
    <dbReference type="NCBI Taxonomy" id="1286189"/>
    <lineage>
        <taxon>Bacteria</taxon>
        <taxon>Pseudomonadati</taxon>
        <taxon>Pseudomonadota</taxon>
        <taxon>Alphaproteobacteria</taxon>
        <taxon>Acetobacterales</taxon>
        <taxon>Acetobacteraceae</taxon>
        <taxon>Gluconacetobacter</taxon>
    </lineage>
</organism>
<reference evidence="3 4" key="1">
    <citation type="submission" date="2020-04" db="EMBL/GenBank/DDBJ databases">
        <title>Description of novel Gluconacetobacter.</title>
        <authorList>
            <person name="Sombolestani A."/>
        </authorList>
    </citation>
    <scope>NUCLEOTIDE SEQUENCE [LARGE SCALE GENOMIC DNA]</scope>
    <source>
        <strain evidence="3 4">LMG 27802</strain>
    </source>
</reference>
<dbReference type="Pfam" id="PF05050">
    <property type="entry name" value="Methyltransf_21"/>
    <property type="match status" value="1"/>
</dbReference>
<dbReference type="PANTHER" id="PTHR34203">
    <property type="entry name" value="METHYLTRANSFERASE, FKBM FAMILY PROTEIN"/>
    <property type="match status" value="1"/>
</dbReference>
<dbReference type="PANTHER" id="PTHR34203:SF15">
    <property type="entry name" value="SLL1173 PROTEIN"/>
    <property type="match status" value="1"/>
</dbReference>
<dbReference type="InterPro" id="IPR029063">
    <property type="entry name" value="SAM-dependent_MTases_sf"/>
</dbReference>
<dbReference type="InterPro" id="IPR052514">
    <property type="entry name" value="SAM-dependent_MTase"/>
</dbReference>
<feature type="domain" description="Methyltransferase FkbM" evidence="2">
    <location>
        <begin position="81"/>
        <end position="234"/>
    </location>
</feature>
<dbReference type="GO" id="GO:0032259">
    <property type="term" value="P:methylation"/>
    <property type="evidence" value="ECO:0007669"/>
    <property type="project" value="UniProtKB-KW"/>
</dbReference>
<evidence type="ECO:0000313" key="3">
    <source>
        <dbReference type="EMBL" id="MBB2203071.1"/>
    </source>
</evidence>
<keyword evidence="3" id="KW-0489">Methyltransferase</keyword>
<keyword evidence="4" id="KW-1185">Reference proteome</keyword>
<comment type="caution">
    <text evidence="3">The sequence shown here is derived from an EMBL/GenBank/DDBJ whole genome shotgun (WGS) entry which is preliminary data.</text>
</comment>
<feature type="compositionally biased region" description="Basic and acidic residues" evidence="1">
    <location>
        <begin position="1"/>
        <end position="13"/>
    </location>
</feature>
<name>A0A7W4K9Y6_9PROT</name>
<evidence type="ECO:0000256" key="1">
    <source>
        <dbReference type="SAM" id="MobiDB-lite"/>
    </source>
</evidence>
<accession>A0A7W4K9Y6</accession>
<dbReference type="NCBIfam" id="TIGR01444">
    <property type="entry name" value="fkbM_fam"/>
    <property type="match status" value="1"/>
</dbReference>
<evidence type="ECO:0000313" key="4">
    <source>
        <dbReference type="Proteomes" id="UP000578030"/>
    </source>
</evidence>
<gene>
    <name evidence="3" type="ORF">HLH28_16095</name>
</gene>
<proteinExistence type="predicted"/>
<sequence length="293" mass="32676">MEKDSGKMTHFTEETAMAERTTPSDLAAWELDGSLHEAEGLRLFLADNDRLQHRLINQGMHEPAETALMGSVVQRGWTCLDIGANIGWHSLLLGRRVGPEGCVHAFEPMPISRTRLLRNIELNNANNIVVSPLALSSKAEVSHHAMMAGVPVLEGRLNLGGWSMKDPVNGAAADTVEVHSTTLDRYVAEQGIKHVHFIKMDIEGYESRALQGAHAVISKNRPYIVMEATYDGDDRTRGNVEKQLNILMMAGYTICVIRKNPWPHIRSFPRPDFQTPFHVNLFCYHGPKCDAHP</sequence>
<dbReference type="InterPro" id="IPR006342">
    <property type="entry name" value="FkbM_mtfrase"/>
</dbReference>
<dbReference type="Proteomes" id="UP000578030">
    <property type="component" value="Unassembled WGS sequence"/>
</dbReference>
<dbReference type="RefSeq" id="WP_182961065.1">
    <property type="nucleotide sequence ID" value="NZ_JABEQM010000018.1"/>
</dbReference>
<dbReference type="Gene3D" id="3.40.50.150">
    <property type="entry name" value="Vaccinia Virus protein VP39"/>
    <property type="match status" value="1"/>
</dbReference>
<dbReference type="GO" id="GO:0008168">
    <property type="term" value="F:methyltransferase activity"/>
    <property type="evidence" value="ECO:0007669"/>
    <property type="project" value="UniProtKB-KW"/>
</dbReference>